<dbReference type="PROSITE" id="PS00019">
    <property type="entry name" value="ACTININ_1"/>
    <property type="match status" value="1"/>
</dbReference>
<dbReference type="SMART" id="SM01249">
    <property type="entry name" value="KASH"/>
    <property type="match status" value="1"/>
</dbReference>
<feature type="compositionally biased region" description="Polar residues" evidence="16">
    <location>
        <begin position="6746"/>
        <end position="6755"/>
    </location>
</feature>
<dbReference type="InterPro" id="IPR012315">
    <property type="entry name" value="KASH"/>
</dbReference>
<evidence type="ECO:0000256" key="15">
    <source>
        <dbReference type="SAM" id="Coils"/>
    </source>
</evidence>
<feature type="region of interest" description="Disordered" evidence="16">
    <location>
        <begin position="6736"/>
        <end position="6771"/>
    </location>
</feature>
<organism evidence="19 20">
    <name type="scientific">Champsocephalus esox</name>
    <name type="common">pike icefish</name>
    <dbReference type="NCBI Taxonomy" id="159716"/>
    <lineage>
        <taxon>Eukaryota</taxon>
        <taxon>Metazoa</taxon>
        <taxon>Chordata</taxon>
        <taxon>Craniata</taxon>
        <taxon>Vertebrata</taxon>
        <taxon>Euteleostomi</taxon>
        <taxon>Actinopterygii</taxon>
        <taxon>Neopterygii</taxon>
        <taxon>Teleostei</taxon>
        <taxon>Neoteleostei</taxon>
        <taxon>Acanthomorphata</taxon>
        <taxon>Eupercaria</taxon>
        <taxon>Perciformes</taxon>
        <taxon>Notothenioidei</taxon>
        <taxon>Channichthyidae</taxon>
        <taxon>Champsocephalus</taxon>
    </lineage>
</organism>
<feature type="region of interest" description="Disordered" evidence="16">
    <location>
        <begin position="1191"/>
        <end position="1253"/>
    </location>
</feature>
<dbReference type="SUPFAM" id="SSF47576">
    <property type="entry name" value="Calponin-homology domain, CH-domain"/>
    <property type="match status" value="1"/>
</dbReference>
<dbReference type="SMART" id="SM00150">
    <property type="entry name" value="SPEC"/>
    <property type="match status" value="11"/>
</dbReference>
<dbReference type="SUPFAM" id="SSF46966">
    <property type="entry name" value="Spectrin repeat"/>
    <property type="match status" value="10"/>
</dbReference>
<dbReference type="Pfam" id="PF25034">
    <property type="entry name" value="Spectrin_SYNE1"/>
    <property type="match status" value="1"/>
</dbReference>
<dbReference type="InterPro" id="IPR001715">
    <property type="entry name" value="CH_dom"/>
</dbReference>
<keyword evidence="6" id="KW-0677">Repeat</keyword>
<evidence type="ECO:0000256" key="5">
    <source>
        <dbReference type="ARBA" id="ARBA00022692"/>
    </source>
</evidence>
<feature type="region of interest" description="Disordered" evidence="16">
    <location>
        <begin position="1682"/>
        <end position="1726"/>
    </location>
</feature>
<dbReference type="Pfam" id="PF00435">
    <property type="entry name" value="Spectrin"/>
    <property type="match status" value="1"/>
</dbReference>
<dbReference type="FunFam" id="1.20.58.60:FF:000126">
    <property type="entry name" value="Spectrin repeat containing, nuclear envelope 1a"/>
    <property type="match status" value="1"/>
</dbReference>
<dbReference type="Pfam" id="PF25035">
    <property type="entry name" value="SYNE1"/>
    <property type="match status" value="1"/>
</dbReference>
<dbReference type="Proteomes" id="UP001335648">
    <property type="component" value="Unassembled WGS sequence"/>
</dbReference>
<proteinExistence type="inferred from homology"/>
<name>A0AAN8B7T9_9TELE</name>
<dbReference type="GO" id="GO:0005640">
    <property type="term" value="C:nuclear outer membrane"/>
    <property type="evidence" value="ECO:0007669"/>
    <property type="project" value="UniProtKB-SubCell"/>
</dbReference>
<evidence type="ECO:0000256" key="4">
    <source>
        <dbReference type="ARBA" id="ARBA00022553"/>
    </source>
</evidence>
<dbReference type="Pfam" id="PF10541">
    <property type="entry name" value="KASH"/>
    <property type="match status" value="1"/>
</dbReference>
<feature type="domain" description="Calponin-homology (CH)" evidence="17">
    <location>
        <begin position="183"/>
        <end position="289"/>
    </location>
</feature>
<comment type="subcellular location">
    <subcellularLocation>
        <location evidence="1">Cytoplasm</location>
        <location evidence="1">Cytoskeleton</location>
    </subcellularLocation>
    <subcellularLocation>
        <location evidence="13">Nucleus outer membrane</location>
        <topology evidence="13">Single-pass type IV membrane protein</topology>
    </subcellularLocation>
</comment>
<evidence type="ECO:0000256" key="13">
    <source>
        <dbReference type="ARBA" id="ARBA00046312"/>
    </source>
</evidence>
<reference evidence="19 20" key="1">
    <citation type="journal article" date="2023" name="Mol. Biol. Evol.">
        <title>Genomics of Secondarily Temperate Adaptation in the Only Non-Antarctic Icefish.</title>
        <authorList>
            <person name="Rivera-Colon A.G."/>
            <person name="Rayamajhi N."/>
            <person name="Minhas B.F."/>
            <person name="Madrigal G."/>
            <person name="Bilyk K.T."/>
            <person name="Yoon V."/>
            <person name="Hune M."/>
            <person name="Gregory S."/>
            <person name="Cheng C.H.C."/>
            <person name="Catchen J.M."/>
        </authorList>
    </citation>
    <scope>NUCLEOTIDE SEQUENCE [LARGE SCALE GENOMIC DNA]</scope>
    <source>
        <strain evidence="19">JC2023a</strain>
    </source>
</reference>
<feature type="region of interest" description="Disordered" evidence="16">
    <location>
        <begin position="4448"/>
        <end position="4533"/>
    </location>
</feature>
<dbReference type="InterPro" id="IPR018159">
    <property type="entry name" value="Spectrin/alpha-actinin"/>
</dbReference>
<feature type="region of interest" description="Disordered" evidence="16">
    <location>
        <begin position="4755"/>
        <end position="4778"/>
    </location>
</feature>
<feature type="compositionally biased region" description="Polar residues" evidence="16">
    <location>
        <begin position="4491"/>
        <end position="4507"/>
    </location>
</feature>
<dbReference type="InterPro" id="IPR057057">
    <property type="entry name" value="Spectrin_SYNE1"/>
</dbReference>
<keyword evidence="12" id="KW-0539">Nucleus</keyword>
<dbReference type="FunFam" id="1.20.58.60:FF:000157">
    <property type="entry name" value="Nesprin-1 isoform 1"/>
    <property type="match status" value="1"/>
</dbReference>
<dbReference type="PANTHER" id="PTHR14514">
    <property type="entry name" value="PKA ANCHORING PROTEIN"/>
    <property type="match status" value="1"/>
</dbReference>
<feature type="topological domain" description="Perinuclear space" evidence="14">
    <location>
        <begin position="6805"/>
        <end position="6834"/>
    </location>
</feature>
<feature type="domain" description="KASH" evidence="18">
    <location>
        <begin position="6775"/>
        <end position="6834"/>
    </location>
</feature>
<evidence type="ECO:0000313" key="20">
    <source>
        <dbReference type="Proteomes" id="UP001335648"/>
    </source>
</evidence>
<dbReference type="FunFam" id="1.10.418.10:FF:000057">
    <property type="entry name" value="Calmin"/>
    <property type="match status" value="1"/>
</dbReference>
<evidence type="ECO:0000256" key="3">
    <source>
        <dbReference type="ARBA" id="ARBA00022490"/>
    </source>
</evidence>
<feature type="region of interest" description="Disordered" evidence="16">
    <location>
        <begin position="1650"/>
        <end position="1670"/>
    </location>
</feature>
<dbReference type="SMART" id="SM00033">
    <property type="entry name" value="CH"/>
    <property type="match status" value="2"/>
</dbReference>
<feature type="region of interest" description="Disordered" evidence="16">
    <location>
        <begin position="945"/>
        <end position="1008"/>
    </location>
</feature>
<keyword evidence="8 15" id="KW-0175">Coiled coil</keyword>
<dbReference type="InterPro" id="IPR036872">
    <property type="entry name" value="CH_dom_sf"/>
</dbReference>
<feature type="region of interest" description="Disordered" evidence="16">
    <location>
        <begin position="2673"/>
        <end position="2705"/>
    </location>
</feature>
<feature type="compositionally biased region" description="Basic and acidic residues" evidence="16">
    <location>
        <begin position="1682"/>
        <end position="1708"/>
    </location>
</feature>
<feature type="compositionally biased region" description="Basic and acidic residues" evidence="16">
    <location>
        <begin position="2631"/>
        <end position="2641"/>
    </location>
</feature>
<dbReference type="CDD" id="cd00176">
    <property type="entry name" value="SPEC"/>
    <property type="match status" value="2"/>
</dbReference>
<protein>
    <recommendedName>
        <fullName evidence="21">Nesprin-2-like</fullName>
    </recommendedName>
</protein>
<dbReference type="Pfam" id="PF00307">
    <property type="entry name" value="CH"/>
    <property type="match status" value="2"/>
</dbReference>
<feature type="domain" description="Calponin-homology (CH)" evidence="17">
    <location>
        <begin position="30"/>
        <end position="135"/>
    </location>
</feature>
<feature type="region of interest" description="Disordered" evidence="16">
    <location>
        <begin position="2618"/>
        <end position="2651"/>
    </location>
</feature>
<keyword evidence="5 14" id="KW-0812">Transmembrane</keyword>
<evidence type="ECO:0000313" key="19">
    <source>
        <dbReference type="EMBL" id="KAK5879797.1"/>
    </source>
</evidence>
<keyword evidence="20" id="KW-1185">Reference proteome</keyword>
<dbReference type="Gene3D" id="1.20.58.60">
    <property type="match status" value="9"/>
</dbReference>
<feature type="region of interest" description="Disordered" evidence="16">
    <location>
        <begin position="6352"/>
        <end position="6414"/>
    </location>
</feature>
<feature type="compositionally biased region" description="Acidic residues" evidence="16">
    <location>
        <begin position="4313"/>
        <end position="4323"/>
    </location>
</feature>
<dbReference type="InterPro" id="IPR001589">
    <property type="entry name" value="Actinin_actin-bd_CS"/>
</dbReference>
<gene>
    <name evidence="19" type="ORF">CesoFtcFv8_022882</name>
</gene>
<feature type="compositionally biased region" description="Basic and acidic residues" evidence="16">
    <location>
        <begin position="971"/>
        <end position="980"/>
    </location>
</feature>
<evidence type="ECO:0000256" key="2">
    <source>
        <dbReference type="ARBA" id="ARBA00008619"/>
    </source>
</evidence>
<keyword evidence="7" id="KW-1133">Transmembrane helix</keyword>
<feature type="compositionally biased region" description="Basic and acidic residues" evidence="16">
    <location>
        <begin position="1559"/>
        <end position="1572"/>
    </location>
</feature>
<sequence length="6834" mass="769973">MASGVAEEDDGGIPLDIDNVHMLLQVEHEQIQKRTFTNWMNAQLSKRCPPSFVSDLFSDLRDGSQLLDLLEVMSGQPMKRQRGRGVFQQRANIDTALNFLKKKSIKLVNINIPDIIDGRPSIILGLIWTIILHCHIEELASTLSYSSCHSSLDSLCSLDSRSSSPAPPLPAGRMSPLHKRFRISAKKALLMWVRDQCQKVGCSVSVKNFKSSWRSGEVFLAILCSLRPQLADLSLVQSRSNQENLEEAFHLAERELHIPRLLDPEDVDVPDPDEKSIMTYVAQFLQYSNDMPAPDDHLQLFPVVQPFSLSPVNLPAQFTPAVAVSPLRQVSPSERALEVTCWLQQTYDELSEAWTATEKSSFADKYQVFQNLFGSFTEQRRPVMTLLAAVRRCPELSQEQCALRTAWDRLEAELQRCKADLDSSLPPPLDSVVVWLQRAEEALTEEGGGVTDHAGAAKEARAQQDMQKTLIKEMSYYVNVMDTYRNMDDSGNIAVPLENLYEIKRRLTNIRVTAKYQGIKLEYQESRHTVLDVLSRISAKVQIWKAAYNSQEAVLQLLQDWHETVERQGLLLILMDALQTLKEKANNYSSKAALGEDSQLVARQVKEAEQEVEQITQPVTAVRWTMERVVSAWEMYNKCLSSLQTCLAQKHSPAQCSAAGTKDMSEWTSCQAKLNEAGNFLIEVTESTTSRAMAEQLSKVNMQWAECMKRTMFEVSSEPSVGPPSLQTMHSLTQEASWLLRQPLEVASVPLKATRQKLQGLSKKMAEVDLSCLSPSTELQTSNTVNLQKALPQVLAAAEANCAELQRAASGLEGRLAELDRWSSEALDWHQHREDRKHRGRSALEPAAKVLISRGPPLENQVVSEGQDLLDLVARVQKTSPLQNLSTSNLQDRISEAVSHCQEIFAMFCSLGFLQHVETPRKTPGEPEAGLLVVARTKHVHQIGNVTLQNQDPGLASPGTPSFTPRPRMTGLRDPEEKESSSSSRGQTLKPRIRGQPTTGRSDATSPQPLVMVRSEVHSKAQSMARSRLEKARSRLQGRIQQAIRLFGGREVSVSQAKKKQKALKILQPSILDEFLSAVECLGAFCTGAQLQDLMLLSDSVRKQWEDVRRDMAAFVPIVWCQIRDGHQSFSAVQCETQTNPLHVTTDQTDRGSVSQHQVVMDGAASDEFESLQELCETVTQGQSFCQATDRLQESDEAQEAQPSDAVLTSDCRGRQPRGTPLLRMSPDTRQHSNRQKQSVDKQQQDLSPVCGSVTAQPQGETLHLRAQGVPAEREGQLGSCGLEKKLKPALGSKEQPLKARLLHVTESRQQTQAHIQAVVRGDTVETKQEAEWTVIPETAASQQEVVSSEQEVLERYRKSCSAFQSQLQKNKPRLEDVIPDSTLKQEFELQYSQYSQFSHLMTKEDEGEVERNREQLTQQRRGQQMCLQSRMTSLENTADLMESADGHMVLLTENLQRIVRESVDISSFSLTDARLESDVKEMDDGLRSEMRTLSERVAEEERTSPSSLCQALHNSLHHRQQLGQRLDEVQAAARALKCFLATVREVEAEIPALQANQDPRRQEHESDRQQERLSWQAARQQRLQAARTQSDGVDSTLKAVGITLTMDGANVTCRDVVTSLSRRVLEVENELKTGGKRDGKDGFLSVRMQQTQPLNPKEILQTTPGEDSAREHLTACKMEEQAKRRKLEEGDDKNTLEKEEAPTEDQRRRRNSHVKKEGEKKKSMVQRRFALMASLREMRGAAEQLRLQEPSLPALQHRTRALTELGSRLAGHLAELRHIREESSQSGVSDVSQAREAEELWEEASTAVTERLEQCNTLTELLKRFQSIRGDLSGKLQRAESTISEQASYMGRENLQRLHTKVQDTKSELIGLGGGIEEVRSVCRQLHTHLRQIPECTMIPFEDEADALMDRWLDISERTDSHLESLPRGLTLWDGVLQLGEEVERWTANKLAAFAECPSFQTEEDISALQNEIVTQEENMEHFHQRATEIQALLQSTEPPLELQVVETQMRKKTEQLQELVSEAEDVYRQMVAAKGQITVRMAECFSALQNIQHSLLTLTGADVAAVLAKLKDLLFELQAQDEQAESVQEDLNVMASIASPVILQSLSADRVQLQERVRNTQQLFSEAEEQTVRNIQDLDRLQRESEHIRQWLEGAEEKAAKDEDLSVLQEEALQQRVRTEELNQLVSSLQSSNLQQCAVVEQSRRLLQQYHNFLQGSTEEQSSLSREDFQTPLKSTQPSDGDLRGTVDSPLGENLSTKSPGVCVRLEEVVCNEEQLGQSLQAVNHKLTSLQEKMSACQAQKESSAALITDAPALEALLHEVTDIEKYLSQIATLKDTIPAMSTAEAQASLSQEISNLQNHQRALDSSIREKLALLTENSLPAHNKTLTRQENIEPLQTILTQDSQCPAIGKDTSEEIKSTHSVTTLVGSQATELDHFPLSTPQSEHLAAQSVTDAQAHETPLGVTQKKVFTIVLDMKMPDFQPPDNAHMSSTLENKSRVSSTLDETDLNIHYLKSHALNEPQVEDTLTPIVLKEREDSQDAKLSCKGKSQANPFLQHEVLSPSKSCGVVTECELTGAAETTFCLVEKQTMNSVSSAVEGEALPDMQTPAADMKQLTAADTAQSAGPGRCEGEEGGETKPEQPQAKALEVPRRRCKARLLFEGSGWKVPASLEHTEGTQGQMEDSMEPERTAGGATGESPESFKPKSTMQEVLSEIQSLVEKSNIINRDPHIDLNWYLKSSPGEPEIRLVRTVQKVLACRYQPARLDVHTMTEQLQEAEDYRCRVQEQVATMKSMRSAGMCDPEALKRVEGQWSAALLDASATVQVKAAQLDQVQQYHRQMRITRAFLEVVAAEKDKMALGSLGSSALQADRLNALLQNMVKKRDIMEALLQLSSQLSVHLSDAESSGALSAQLGDVQEEWKLLEGSIQRALQHASSSTSQSSLVLQEAEQLKAKLEALGESSFQSHDNKSALEVVCLTTDLKLYNQLYVHLQYQADALVHFSLGQKEKDEIKLSLQELGSLLSVTKSKLGTSSTSSGDVSSAKISKQLQDLIIGAKQAENHISIGKKLALFPEAARIQIVEMKKFQTDIWFRRSKMQVEVEQIKETLSDKEKGESDQELKTIEDLYEAIADSLDHVLDTMKKSLQEREKLLSQLASMEAWLAQTHAERDACTQVENVSKAAIRKLESKLTSHTLATVEIESQLKDVEVMADSYGDIAVGLSPGESRYLANRMSGLRTELEGLLAHEKAACWELEELIHERTTSDEELSTIQASLKQISTDLEQQRFPLTQETLTTCAHLKHMLMEHQCQVQELQHCQEARRCSLLCTVGELQDRCKALSINAIEQDKYLHLRRQMEESRDIAEEQIQRAKDKTISVGERVRLCQTLLVELPLVKTQCQEAADQLEAVAPELYPSESDSEKQRIRSTVDTLVSWEHSVANDIENLEAKLLPGLRFFSELPALIELFLTTRDESQRAEPVTPDEKAIDIALRRNWIIWRNMESGVRVLGGLGRKEKVNLKSYTELYSLREAAMQECHLRMESLCQARESLKDYQWAAQGAIGFLHNAEATFLSAPGGFLDCTEEQRQTHQALEALEDGFQAHICHLVELVPQQPCLSRPKTEQLHIYILSQLLVGRAILEAQAQLRLESLQRCEIRQLSHRKCHEDIRQRLSGFGAKLSECAAEQVTSYDKCVAQQREAKLLMEGLRSLAGKIEELRAGCPMQGCGVGKDGELGALWRRWVSLRREVGLLMAHTEQKGEEWKDITTSMEQCCSSLASLQADVSDSSSVNFTAEEPLELLAQAEMHQTGLEQEQQALASLEHRLEHALSLSSSQVPISPGPVGKTLVKIQENVRSLKERNLLVVAAAKAEEKERERVQEEIGEVAQHMLALLPSLEDCSNPSRQQELRQDLSSQKTKLQSITAGVQSRYAEIPADISRRLQEVQLSIQREEEKLMETSDPVRKLAREAAGLGSSLEKVNVLLEQKSPTVKEAQNVLKHAWDVLDAWHSRLMLLESEVQDLAEEDPDQTHLLFDQLTQPLQLYQNTVQRTEQRTAFLNKIPACLQEFEDILYSATCWLDEAQSWLSSPCSFTTAGGLQNHANSLQLVLDDSERIRHTLQNFRPALEEISAVCDISAHEERVNHNDQQVHKMQCRILEPLDQLLQTAVVVEAIEAELKTMEKNVPKIQAILSSVDNSDITLTEHLQNRQVILANMRSMRRTLEEMETCKGELPLPRGAGGSLLVFSRARHLLQPLEELEHLTQQQVALLENRIKEEETCQDLVINTASDAAEEMQQPYRFSQRGLVQQEMFVVSNSEEEEEEEDENESCHSSSSDTLTCSIPEDPEETLNLSDVQTEDIAERKPLSAVKAVESLAARFSSEVEPSTHVAEAGLISVKPGLHIKDSGSQSVETESITMDSKTLSPVTVTAEPLLAAPDQRGPPGHETLVADTHGKSMRSEAAVEDTRLIPARPRTPFSTARASDESVEAEEEHLSLTTAPEQDLDTLNASTEQREVSTSHSGSLDESKPAQESSEEPISLAAHEDMEQLRWSTLHTQISQQLTTLKKVKEEHQISSEDTVTHEKDSEREIISTSAVLQRTHESITVLRQIVSSPGVSEELYEAARRVLLCLDALTDILLTPAEEDPQLRLLRQECVSTELATLSELLGNVESENKPLKEKPEALRCVSSLQDGLHTAQLLLTSSPQLIDHLGHTHQHQEPASNQLCILDDFELGQSEMFPSIQDAPSLEQCVLGRHLRESPGGGSQAAASFPLLASGDNSPPGTGDKKLLRVLRSQLAFVQHLFQREPGALRCQEDERVQLVVRATALQHQALEQEVASQRTTQEWTRWEDNCRRLGELLDDVDVFISSGEPEGDDERLAQQRQEACQQTQVQLEESRAVLGLILDQGKRLQTEPQFAASVCQAGGALELRWQSACRRTEQERRRCTDIQDSWARFQTDFAAVSQWLLGAKKHQKTWSNLADTSDLSQGCVHNHLIKLLDFSMEIEGVSVQRASAARRANQLLHLKEADCPGLRAQITQLEGSWSQLTSDLSKIQDRLQQRLLAAWPPVELLSDLEARLKKLQAQTDQERETVAKAEDAAQITKVLHHYRELKAGLLNGQLLLDFLCQSGPPVLGVDVRALRSERTMFAEKLGALRLRWLLLQRELESQMNEADQMHHTCADREKRLQRLHGCIEQQEETLNQWKQPTSLTLAREALLKWTAAVSQVKEAAAALQELNATRVHVEKGEDHPCDISFSDRTERVRQACADLKLQMEALQPAVQQSVEQWSRFESDLREVSLQTTRGRCALQHQPLFSLKQAEGHVDFLQQLQEKAGKGEELWATVDKSYQMLVKTLHPGTTQALDDHMRGEQQRWRAVLQELEDEHMKTAETLSLWQEFTLLSDRCSSQRQTLQLQWEEIRTHQQDTQTTLQSLEKMRDAADDLQSSVGDVLAASKPLIGRLEPLAARFIQSETRLLSRDVVLLNQAMSGKKKSLQDDLEQRELFRNRVEAIEKQTQNTQQKLKTSFKDPESVKQVLLEFRDVFPLLVDVREMSVYLSLSDQERQRVHMLSRLWAESMTHASHGNSERQAACQRSQSWQEKCKNLTSLQEKLEDESLSKETQRFSSLHEMLTVHQTLEAEATIGHQLLQALLCDAVESMEKETGQKRYQIMAEVTCVRQSWLRSAALAGQRRAFIKEQLGEWRVYRRGSKLLWKLLRDVDPLLPPAGPAVRSLQQLRSCADDYQCVEDALALHSTVCAQTLEAGRRLCETTTESECQALQDAWDRTGTLLESRRGLVRTTLQKWCQCQERIMSIRSELDELNTTLADDETYIQETDFSLQRLTRGFREVATMKTDLTQYAAAGDSALLEQQLEQLHVQWEELCTKVSLRRQEIADRLNAWTIFNDKNKEFCDWLTQMENKVCHSGDLSIEEMVEKLKKDCMEEINLFSENKSHLKQLGEQLLSASDEAKQTQVHGSLQEVNQRWHNLFHNIEARVKKLKETLAAVQQLDKNMSNLRSWLCRIEADLSRPVTYSVCHHQEIQRRLAEEQELQRDIEQHTEGVASVLSLCDVLLRDEDAAGGNEAESDSLQETSRSLDQRWRAVCSMALDRRLRIEETWRLWCKFLDDYSRFEEWLKMAERTAANPNSADVLYAVAKEELKKFEGFQRQVHERLTHLELVNNQYRRLARENRTDRASQLKVMVHEGNQRWDTLQRRVAAILRRLRHFTGQREEFEGTRESMLVWLTELDLQLTNVEHFSESDVHHKIQQLNSFQKEITLNTERIDGLIVFGEGLIQKSCPQDAALIEEELEELHSYCQEVFSRLVRFHQRLSQPPIKEEPELSRSTFYLESSRELIGRPRLGRSQGSLPATPTHLLASPLERSGRETPVSVDSLPLEWDHTGDVGGSSHEEDEEEEGHEDDRTYFSALSVSSMDALESPRWRSQEDADTQSLQLDSEGHTEAPPTLTSTPQKQGYLHLMSQCSGSIEDIKRVSLILDDEERPEELGLTGLTASDKQSGVIERWELIQAQSRSDLHADPQEPQNLSSDLDDITSWLEKVTLELERLQQSDPAASIEDMAARAKELKETQKAFTRYKSIMLSVNLRAPELQRAAAMNRGWSRACSSLQLWDSSLRGTLMRCQEFHERLHSLLLWLAHAESRRYAVDIRDPHTPVAALQHHRNTLAALQAELQARQAQQVALQALWAQLQPEEEEEESREAQEKLHVTGSKLKLLLRQVEQDLSTLPPQLGRESASEVQGQSSSADPKEGSSPKRERRDLSPPRSSFFYRVLRAAFPLHLLFLFLLLLPCIIPWSESEPGCTAANNFARSFYPMLKYTNGPPPT</sequence>
<evidence type="ECO:0000256" key="11">
    <source>
        <dbReference type="ARBA" id="ARBA00023212"/>
    </source>
</evidence>
<keyword evidence="10" id="KW-0009">Actin-binding</keyword>
<feature type="coiled-coil region" evidence="15">
    <location>
        <begin position="2072"/>
        <end position="2160"/>
    </location>
</feature>
<dbReference type="InterPro" id="IPR056887">
    <property type="entry name" value="SYNE1/2_dom"/>
</dbReference>
<dbReference type="InterPro" id="IPR002017">
    <property type="entry name" value="Spectrin_repeat"/>
</dbReference>
<evidence type="ECO:0000256" key="10">
    <source>
        <dbReference type="ARBA" id="ARBA00023203"/>
    </source>
</evidence>
<keyword evidence="3" id="KW-0963">Cytoplasm</keyword>
<dbReference type="Gene3D" id="1.10.418.10">
    <property type="entry name" value="Calponin-like domain"/>
    <property type="match status" value="2"/>
</dbReference>
<feature type="coiled-coil region" evidence="15">
    <location>
        <begin position="1967"/>
        <end position="2031"/>
    </location>
</feature>
<evidence type="ECO:0000256" key="12">
    <source>
        <dbReference type="ARBA" id="ARBA00023242"/>
    </source>
</evidence>
<comment type="caution">
    <text evidence="19">The sequence shown here is derived from an EMBL/GenBank/DDBJ whole genome shotgun (WGS) entry which is preliminary data.</text>
</comment>
<evidence type="ECO:0000259" key="17">
    <source>
        <dbReference type="PROSITE" id="PS50021"/>
    </source>
</evidence>
<evidence type="ECO:0000256" key="9">
    <source>
        <dbReference type="ARBA" id="ARBA00023136"/>
    </source>
</evidence>
<feature type="topological domain" description="Cytoplasmic" evidence="14">
    <location>
        <begin position="1"/>
        <end position="6783"/>
    </location>
</feature>
<dbReference type="EMBL" id="JAULUE010002064">
    <property type="protein sequence ID" value="KAK5879797.1"/>
    <property type="molecule type" value="Genomic_DNA"/>
</dbReference>
<evidence type="ECO:0000256" key="6">
    <source>
        <dbReference type="ARBA" id="ARBA00022737"/>
    </source>
</evidence>
<dbReference type="GO" id="GO:0003779">
    <property type="term" value="F:actin binding"/>
    <property type="evidence" value="ECO:0007669"/>
    <property type="project" value="UniProtKB-KW"/>
</dbReference>
<feature type="region of interest" description="Disordered" evidence="16">
    <location>
        <begin position="1555"/>
        <end position="1590"/>
    </location>
</feature>
<evidence type="ECO:0000256" key="8">
    <source>
        <dbReference type="ARBA" id="ARBA00023054"/>
    </source>
</evidence>
<feature type="compositionally biased region" description="Low complexity" evidence="16">
    <location>
        <begin position="1577"/>
        <end position="1588"/>
    </location>
</feature>
<dbReference type="GO" id="GO:0005856">
    <property type="term" value="C:cytoskeleton"/>
    <property type="evidence" value="ECO:0007669"/>
    <property type="project" value="UniProtKB-SubCell"/>
</dbReference>
<feature type="compositionally biased region" description="Polar residues" evidence="16">
    <location>
        <begin position="996"/>
        <end position="1008"/>
    </location>
</feature>
<feature type="compositionally biased region" description="Basic and acidic residues" evidence="16">
    <location>
        <begin position="4508"/>
        <end position="4525"/>
    </location>
</feature>
<feature type="coiled-coil region" evidence="15">
    <location>
        <begin position="5490"/>
        <end position="5517"/>
    </location>
</feature>
<keyword evidence="9 14" id="KW-0472">Membrane</keyword>
<feature type="region of interest" description="Disordered" evidence="16">
    <location>
        <begin position="6428"/>
        <end position="6465"/>
    </location>
</feature>
<evidence type="ECO:0008006" key="21">
    <source>
        <dbReference type="Google" id="ProtNLM"/>
    </source>
</evidence>
<dbReference type="PROSITE" id="PS50021">
    <property type="entry name" value="CH"/>
    <property type="match status" value="2"/>
</dbReference>
<evidence type="ECO:0000256" key="1">
    <source>
        <dbReference type="ARBA" id="ARBA00004245"/>
    </source>
</evidence>
<evidence type="ECO:0000256" key="14">
    <source>
        <dbReference type="PROSITE-ProRule" id="PRU00385"/>
    </source>
</evidence>
<feature type="region of interest" description="Disordered" evidence="16">
    <location>
        <begin position="4310"/>
        <end position="4353"/>
    </location>
</feature>
<keyword evidence="11" id="KW-0206">Cytoskeleton</keyword>
<keyword evidence="4" id="KW-0597">Phosphoprotein</keyword>
<feature type="compositionally biased region" description="Polar residues" evidence="16">
    <location>
        <begin position="1650"/>
        <end position="1666"/>
    </location>
</feature>
<feature type="coiled-coil region" evidence="15">
    <location>
        <begin position="5068"/>
        <end position="5095"/>
    </location>
</feature>
<feature type="region of interest" description="Disordered" evidence="16">
    <location>
        <begin position="2219"/>
        <end position="2256"/>
    </location>
</feature>
<evidence type="ECO:0000259" key="18">
    <source>
        <dbReference type="PROSITE" id="PS51049"/>
    </source>
</evidence>
<accession>A0AAN8B7T9</accession>
<evidence type="ECO:0000256" key="7">
    <source>
        <dbReference type="ARBA" id="ARBA00022989"/>
    </source>
</evidence>
<dbReference type="PROSITE" id="PS51049">
    <property type="entry name" value="KASH"/>
    <property type="match status" value="1"/>
</dbReference>
<feature type="compositionally biased region" description="Basic and acidic residues" evidence="16">
    <location>
        <begin position="6756"/>
        <end position="6771"/>
    </location>
</feature>
<comment type="similarity">
    <text evidence="2">Belongs to the nesprin family.</text>
</comment>
<dbReference type="PANTHER" id="PTHR14514:SF4">
    <property type="entry name" value="NESPRIN-2"/>
    <property type="match status" value="1"/>
</dbReference>
<evidence type="ECO:0000256" key="16">
    <source>
        <dbReference type="SAM" id="MobiDB-lite"/>
    </source>
</evidence>